<sequence>MKSIHPYLFVEPCLEAMQYYQSIFGGEIKNVQMADEVEMFKGHEGKCLHAELHIGEHVIHFSDIFGPMTKGDNVKITIEFDTEDEIRKVYDSLKKDGQAILELQKTFWGALHANVTDKYGIGWILNCQLPSSS</sequence>
<accession>A0A1Y3PS02</accession>
<evidence type="ECO:0000313" key="3">
    <source>
        <dbReference type="Proteomes" id="UP000196475"/>
    </source>
</evidence>
<dbReference type="InterPro" id="IPR029068">
    <property type="entry name" value="Glyas_Bleomycin-R_OHBP_Dase"/>
</dbReference>
<reference evidence="3" key="1">
    <citation type="submission" date="2016-06" db="EMBL/GenBank/DDBJ databases">
        <authorList>
            <person name="Nascimento L."/>
            <person name="Pereira R.V."/>
            <person name="Martins L.F."/>
            <person name="Quaggio R.B."/>
            <person name="Silva A.M."/>
            <person name="Setubal J.C."/>
        </authorList>
    </citation>
    <scope>NUCLEOTIDE SEQUENCE [LARGE SCALE GENOMIC DNA]</scope>
</reference>
<dbReference type="AlphaFoldDB" id="A0A1Y3PS02"/>
<dbReference type="SUPFAM" id="SSF54593">
    <property type="entry name" value="Glyoxalase/Bleomycin resistance protein/Dihydroxybiphenyl dioxygenase"/>
    <property type="match status" value="1"/>
</dbReference>
<dbReference type="PANTHER" id="PTHR33990:SF1">
    <property type="entry name" value="PROTEIN YJDN"/>
    <property type="match status" value="1"/>
</dbReference>
<dbReference type="Gene3D" id="3.10.180.10">
    <property type="entry name" value="2,3-Dihydroxybiphenyl 1,2-Dioxygenase, domain 1"/>
    <property type="match status" value="1"/>
</dbReference>
<organism evidence="2 3">
    <name type="scientific">Bacillus thermozeamaize</name>
    <dbReference type="NCBI Taxonomy" id="230954"/>
    <lineage>
        <taxon>Bacteria</taxon>
        <taxon>Bacillati</taxon>
        <taxon>Bacillota</taxon>
        <taxon>Bacilli</taxon>
        <taxon>Bacillales</taxon>
        <taxon>Bacillaceae</taxon>
        <taxon>Bacillus</taxon>
    </lineage>
</organism>
<dbReference type="PANTHER" id="PTHR33990">
    <property type="entry name" value="PROTEIN YJDN-RELATED"/>
    <property type="match status" value="1"/>
</dbReference>
<dbReference type="Pfam" id="PF00903">
    <property type="entry name" value="Glyoxalase"/>
    <property type="match status" value="1"/>
</dbReference>
<dbReference type="EMBL" id="LZRT01000067">
    <property type="protein sequence ID" value="OUM87918.1"/>
    <property type="molecule type" value="Genomic_DNA"/>
</dbReference>
<dbReference type="InterPro" id="IPR004360">
    <property type="entry name" value="Glyas_Fos-R_dOase_dom"/>
</dbReference>
<protein>
    <submittedName>
        <fullName evidence="2">Glyoxalase</fullName>
    </submittedName>
</protein>
<evidence type="ECO:0000313" key="2">
    <source>
        <dbReference type="EMBL" id="OUM87918.1"/>
    </source>
</evidence>
<proteinExistence type="predicted"/>
<dbReference type="Proteomes" id="UP000196475">
    <property type="component" value="Unassembled WGS sequence"/>
</dbReference>
<feature type="domain" description="Glyoxalase/fosfomycin resistance/dioxygenase" evidence="1">
    <location>
        <begin position="8"/>
        <end position="123"/>
    </location>
</feature>
<gene>
    <name evidence="2" type="ORF">BAA01_10740</name>
</gene>
<dbReference type="CDD" id="cd06588">
    <property type="entry name" value="PhnB_like"/>
    <property type="match status" value="1"/>
</dbReference>
<evidence type="ECO:0000259" key="1">
    <source>
        <dbReference type="Pfam" id="PF00903"/>
    </source>
</evidence>
<comment type="caution">
    <text evidence="2">The sequence shown here is derived from an EMBL/GenBank/DDBJ whole genome shotgun (WGS) entry which is preliminary data.</text>
</comment>
<name>A0A1Y3PS02_9BACI</name>
<dbReference type="InterPro" id="IPR028973">
    <property type="entry name" value="PhnB-like"/>
</dbReference>